<evidence type="ECO:0000259" key="1">
    <source>
        <dbReference type="Pfam" id="PF02441"/>
    </source>
</evidence>
<feature type="domain" description="Flavoprotein" evidence="1">
    <location>
        <begin position="11"/>
        <end position="124"/>
    </location>
</feature>
<dbReference type="Proteomes" id="UP000287352">
    <property type="component" value="Unassembled WGS sequence"/>
</dbReference>
<sequence length="181" mass="19943">MTSDGQLKVLWIVVCAAVPARTVQELVVLAQEVGWDVHLIVTPNAQKFANSPLLAQVSGHPVLIDLEEQQPLLEQITAVVVVPATFNTLSKWAEKRPDTFALAFLLRAVEAGLPILVVPRASSELAQEPSFLPSLVLLQAQGVHVLYDLEAFPPNNAVPWHVILEQLQFIAQSKYYLHNSE</sequence>
<evidence type="ECO:0000313" key="2">
    <source>
        <dbReference type="EMBL" id="GCE14060.1"/>
    </source>
</evidence>
<keyword evidence="3" id="KW-1185">Reference proteome</keyword>
<proteinExistence type="predicted"/>
<comment type="caution">
    <text evidence="2">The sequence shown here is derived from an EMBL/GenBank/DDBJ whole genome shotgun (WGS) entry which is preliminary data.</text>
</comment>
<organism evidence="2 3">
    <name type="scientific">Tengunoibacter tsumagoiensis</name>
    <dbReference type="NCBI Taxonomy" id="2014871"/>
    <lineage>
        <taxon>Bacteria</taxon>
        <taxon>Bacillati</taxon>
        <taxon>Chloroflexota</taxon>
        <taxon>Ktedonobacteria</taxon>
        <taxon>Ktedonobacterales</taxon>
        <taxon>Dictyobacteraceae</taxon>
        <taxon>Tengunoibacter</taxon>
    </lineage>
</organism>
<dbReference type="Gene3D" id="3.40.50.1950">
    <property type="entry name" value="Flavin prenyltransferase-like"/>
    <property type="match status" value="1"/>
</dbReference>
<gene>
    <name evidence="2" type="ORF">KTT_39190</name>
</gene>
<dbReference type="SUPFAM" id="SSF52507">
    <property type="entry name" value="Homo-oligomeric flavin-containing Cys decarboxylases, HFCD"/>
    <property type="match status" value="1"/>
</dbReference>
<protein>
    <recommendedName>
        <fullName evidence="1">Flavoprotein domain-containing protein</fullName>
    </recommendedName>
</protein>
<accession>A0A402A4N0</accession>
<dbReference type="AlphaFoldDB" id="A0A402A4N0"/>
<dbReference type="InterPro" id="IPR036551">
    <property type="entry name" value="Flavin_trans-like"/>
</dbReference>
<name>A0A402A4N0_9CHLR</name>
<dbReference type="GO" id="GO:0003824">
    <property type="term" value="F:catalytic activity"/>
    <property type="evidence" value="ECO:0007669"/>
    <property type="project" value="InterPro"/>
</dbReference>
<dbReference type="RefSeq" id="WP_161975615.1">
    <property type="nucleotide sequence ID" value="NZ_BIFR01000001.1"/>
</dbReference>
<dbReference type="Pfam" id="PF02441">
    <property type="entry name" value="Flavoprotein"/>
    <property type="match status" value="1"/>
</dbReference>
<dbReference type="InterPro" id="IPR003382">
    <property type="entry name" value="Flavoprotein"/>
</dbReference>
<reference evidence="3" key="1">
    <citation type="submission" date="2018-12" db="EMBL/GenBank/DDBJ databases">
        <title>Tengunoibacter tsumagoiensis gen. nov., sp. nov., Dictyobacter kobayashii sp. nov., D. alpinus sp. nov., and D. joshuensis sp. nov. and description of Dictyobacteraceae fam. nov. within the order Ktedonobacterales isolated from Tengu-no-mugimeshi.</title>
        <authorList>
            <person name="Wang C.M."/>
            <person name="Zheng Y."/>
            <person name="Sakai Y."/>
            <person name="Toyoda A."/>
            <person name="Minakuchi Y."/>
            <person name="Abe K."/>
            <person name="Yokota A."/>
            <person name="Yabe S."/>
        </authorList>
    </citation>
    <scope>NUCLEOTIDE SEQUENCE [LARGE SCALE GENOMIC DNA]</scope>
    <source>
        <strain evidence="3">Uno3</strain>
    </source>
</reference>
<evidence type="ECO:0000313" key="3">
    <source>
        <dbReference type="Proteomes" id="UP000287352"/>
    </source>
</evidence>
<dbReference type="EMBL" id="BIFR01000001">
    <property type="protein sequence ID" value="GCE14060.1"/>
    <property type="molecule type" value="Genomic_DNA"/>
</dbReference>